<dbReference type="Pfam" id="PF02036">
    <property type="entry name" value="SCP2"/>
    <property type="match status" value="1"/>
</dbReference>
<dbReference type="RefSeq" id="WP_188383387.1">
    <property type="nucleotide sequence ID" value="NZ_BMEY01000003.1"/>
</dbReference>
<evidence type="ECO:0000313" key="3">
    <source>
        <dbReference type="Proteomes" id="UP000613512"/>
    </source>
</evidence>
<evidence type="ECO:0000259" key="1">
    <source>
        <dbReference type="Pfam" id="PF02036"/>
    </source>
</evidence>
<evidence type="ECO:0000313" key="2">
    <source>
        <dbReference type="EMBL" id="GGA66417.1"/>
    </source>
</evidence>
<dbReference type="AlphaFoldDB" id="A0A916RS58"/>
<dbReference type="EMBL" id="BMEY01000003">
    <property type="protein sequence ID" value="GGA66417.1"/>
    <property type="molecule type" value="Genomic_DNA"/>
</dbReference>
<reference evidence="2" key="1">
    <citation type="journal article" date="2014" name="Int. J. Syst. Evol. Microbiol.">
        <title>Complete genome sequence of Corynebacterium casei LMG S-19264T (=DSM 44701T), isolated from a smear-ripened cheese.</title>
        <authorList>
            <consortium name="US DOE Joint Genome Institute (JGI-PGF)"/>
            <person name="Walter F."/>
            <person name="Albersmeier A."/>
            <person name="Kalinowski J."/>
            <person name="Ruckert C."/>
        </authorList>
    </citation>
    <scope>NUCLEOTIDE SEQUENCE</scope>
    <source>
        <strain evidence="2">CGMCC 1.12408</strain>
    </source>
</reference>
<dbReference type="Gene3D" id="3.30.1050.10">
    <property type="entry name" value="SCP2 sterol-binding domain"/>
    <property type="match status" value="1"/>
</dbReference>
<gene>
    <name evidence="2" type="ORF">GCM10008025_07830</name>
</gene>
<reference evidence="2" key="2">
    <citation type="submission" date="2020-09" db="EMBL/GenBank/DDBJ databases">
        <authorList>
            <person name="Sun Q."/>
            <person name="Zhou Y."/>
        </authorList>
    </citation>
    <scope>NUCLEOTIDE SEQUENCE</scope>
    <source>
        <strain evidence="2">CGMCC 1.12408</strain>
    </source>
</reference>
<dbReference type="PANTHER" id="PTHR10094:SF25">
    <property type="entry name" value="SCP2 STEROL-BINDING DOMAIN-CONTAINING PROTEIN 1"/>
    <property type="match status" value="1"/>
</dbReference>
<dbReference type="SUPFAM" id="SSF55718">
    <property type="entry name" value="SCP-like"/>
    <property type="match status" value="1"/>
</dbReference>
<protein>
    <recommendedName>
        <fullName evidence="1">SCP2 domain-containing protein</fullName>
    </recommendedName>
</protein>
<organism evidence="2 3">
    <name type="scientific">Ornithinibacillus halotolerans</name>
    <dbReference type="NCBI Taxonomy" id="1274357"/>
    <lineage>
        <taxon>Bacteria</taxon>
        <taxon>Bacillati</taxon>
        <taxon>Bacillota</taxon>
        <taxon>Bacilli</taxon>
        <taxon>Bacillales</taxon>
        <taxon>Bacillaceae</taxon>
        <taxon>Ornithinibacillus</taxon>
    </lineage>
</organism>
<proteinExistence type="predicted"/>
<dbReference type="InterPro" id="IPR036527">
    <property type="entry name" value="SCP2_sterol-bd_dom_sf"/>
</dbReference>
<dbReference type="Proteomes" id="UP000613512">
    <property type="component" value="Unassembled WGS sequence"/>
</dbReference>
<comment type="caution">
    <text evidence="2">The sequence shown here is derived from an EMBL/GenBank/DDBJ whole genome shotgun (WGS) entry which is preliminary data.</text>
</comment>
<sequence>MEEIKKLFTEIDGALKDNPEQVKGVQAVYQFNFHEDESTVFQLVLNGENSYTTEGKKESPDCTLTMLKEDFLAMAKGELNGTRAFMSGRLRIKGNMGLALKLQSILATYNQTKNL</sequence>
<dbReference type="PANTHER" id="PTHR10094">
    <property type="entry name" value="STEROL CARRIER PROTEIN 2 SCP-2 FAMILY PROTEIN"/>
    <property type="match status" value="1"/>
</dbReference>
<accession>A0A916RS58</accession>
<name>A0A916RS58_9BACI</name>
<feature type="domain" description="SCP2" evidence="1">
    <location>
        <begin position="16"/>
        <end position="106"/>
    </location>
</feature>
<keyword evidence="3" id="KW-1185">Reference proteome</keyword>
<dbReference type="GO" id="GO:0005829">
    <property type="term" value="C:cytosol"/>
    <property type="evidence" value="ECO:0007669"/>
    <property type="project" value="TreeGrafter"/>
</dbReference>
<dbReference type="InterPro" id="IPR003033">
    <property type="entry name" value="SCP2_sterol-bd_dom"/>
</dbReference>